<evidence type="ECO:0000259" key="4">
    <source>
        <dbReference type="SMART" id="SM00382"/>
    </source>
</evidence>
<evidence type="ECO:0000313" key="5">
    <source>
        <dbReference type="EMBL" id="KGJ65561.1"/>
    </source>
</evidence>
<dbReference type="Proteomes" id="UP000024900">
    <property type="component" value="Unassembled WGS sequence"/>
</dbReference>
<keyword evidence="2" id="KW-0547">Nucleotide-binding</keyword>
<name>A0A837C9C6_9BRAD</name>
<comment type="caution">
    <text evidence="5">The sequence shown here is derived from an EMBL/GenBank/DDBJ whole genome shotgun (WGS) entry which is preliminary data.</text>
</comment>
<sequence length="780" mass="88214">MLDLRTYMSSGFIEDSLIVNDLEQQIRQVARTFDKSFDPTVNRWPYELRPSEKYPLGAKTSQTTSSMILSSIIGMREQWGKMPWRRASSGMVYFFDFPFPDGTADELKSSFTDTRIFQPVQTLITEWSANPSYITESTTFGRDDPMSLGWSLDLVRWAVHHGMVERTKVAPLLTRIVRCCVERSAKLVGAAGRKSSKDPLQQSLCETLLPRLKGRKAGDSSYLLARFSAVLSSLANDATLEINDSERATIERSTEVLLDRFETRLHDHLSFSEIVDSRFDPTELAFCLEGMLLIRPHYVGRTVFNRVMQVLRSVQDKGASWRSETPMLYRDNGDVLFTVSVEAVNAILASFALFDRRWSQHDSVGSEYMDLIKRYWSWLKARKAIVQIGNEHLEGWHSEHVNDPNLVHLWETSQVAEFLVNFRDQLKRHAARTSLKLAACSYKLPTKPEAIEVKLPDKATPKERWDAAREALEPVTCLGERYEVYRSIWTRFIEPRLRQDGDPAYSMLLYGPPGTGKTTVASSLSWSLDYPLVTVTVSDFLADGHVAIEARAKDLFRMLQAQPRMVILFDEIDQFMLDRDSEYFRDQETVFQFLTPGMLTKLADLRASKSVLFVVATNYAERIDAAIKRQGRIDQHLLLLPADKERRKKFADRLWKSGTIDVDAAAANSAFLSHSDMKSISKRAAGADAIKELSAAVAAATPDTYMLRFQKKDGSAITDNGRVPVVEYAAMVALQVDAAGGTRGALGWENDIRSKAIDRFPSKLPPKVDEALTNFITSTR</sequence>
<dbReference type="CDD" id="cd19481">
    <property type="entry name" value="RecA-like_protease"/>
    <property type="match status" value="1"/>
</dbReference>
<evidence type="ECO:0000256" key="3">
    <source>
        <dbReference type="ARBA" id="ARBA00022840"/>
    </source>
</evidence>
<dbReference type="AlphaFoldDB" id="A0A837C9C6"/>
<dbReference type="InterPro" id="IPR050221">
    <property type="entry name" value="26S_Proteasome_ATPase"/>
</dbReference>
<organism evidence="5 6">
    <name type="scientific">Bradyrhizobium diazoefficiens SEMIA 5080</name>
    <dbReference type="NCBI Taxonomy" id="754504"/>
    <lineage>
        <taxon>Bacteria</taxon>
        <taxon>Pseudomonadati</taxon>
        <taxon>Pseudomonadota</taxon>
        <taxon>Alphaproteobacteria</taxon>
        <taxon>Hyphomicrobiales</taxon>
        <taxon>Nitrobacteraceae</taxon>
        <taxon>Bradyrhizobium</taxon>
    </lineage>
</organism>
<comment type="similarity">
    <text evidence="1">Belongs to the AAA ATPase family.</text>
</comment>
<proteinExistence type="inferred from homology"/>
<gene>
    <name evidence="5" type="ORF">BJA5080_02207</name>
</gene>
<dbReference type="InterPro" id="IPR003959">
    <property type="entry name" value="ATPase_AAA_core"/>
</dbReference>
<accession>A0A837C9C6</accession>
<dbReference type="SMART" id="SM00382">
    <property type="entry name" value="AAA"/>
    <property type="match status" value="1"/>
</dbReference>
<evidence type="ECO:0000313" key="6">
    <source>
        <dbReference type="Proteomes" id="UP000024900"/>
    </source>
</evidence>
<evidence type="ECO:0000256" key="1">
    <source>
        <dbReference type="ARBA" id="ARBA00006914"/>
    </source>
</evidence>
<dbReference type="Gene3D" id="1.10.8.60">
    <property type="match status" value="1"/>
</dbReference>
<dbReference type="GO" id="GO:0016887">
    <property type="term" value="F:ATP hydrolysis activity"/>
    <property type="evidence" value="ECO:0007669"/>
    <property type="project" value="InterPro"/>
</dbReference>
<protein>
    <recommendedName>
        <fullName evidence="4">AAA+ ATPase domain-containing protein</fullName>
    </recommendedName>
</protein>
<feature type="domain" description="AAA+ ATPase" evidence="4">
    <location>
        <begin position="503"/>
        <end position="643"/>
    </location>
</feature>
<dbReference type="Gene3D" id="3.40.50.300">
    <property type="entry name" value="P-loop containing nucleotide triphosphate hydrolases"/>
    <property type="match status" value="1"/>
</dbReference>
<dbReference type="InterPro" id="IPR003593">
    <property type="entry name" value="AAA+_ATPase"/>
</dbReference>
<dbReference type="Pfam" id="PF00004">
    <property type="entry name" value="AAA"/>
    <property type="match status" value="1"/>
</dbReference>
<dbReference type="PANTHER" id="PTHR23073">
    <property type="entry name" value="26S PROTEASOME REGULATORY SUBUNIT"/>
    <property type="match status" value="1"/>
</dbReference>
<dbReference type="GO" id="GO:0005524">
    <property type="term" value="F:ATP binding"/>
    <property type="evidence" value="ECO:0007669"/>
    <property type="project" value="UniProtKB-KW"/>
</dbReference>
<reference evidence="5 6" key="1">
    <citation type="journal article" date="2014" name="BMC Genomics">
        <title>Comparative genomics of Bradyrhizobium japonicum CPAC 15 and Bradyrhizobium diazoefficiens CPAC 7: elite model strains for understanding symbiotic performance with soybean.</title>
        <authorList>
            <person name="Siqueira A.F."/>
            <person name="Ormeno-Orrillo E."/>
            <person name="Souza R.C."/>
            <person name="Rodrigues E.P."/>
            <person name="Almeida L.G."/>
            <person name="Barcellos F.G."/>
            <person name="Batista J.S."/>
            <person name="Nakatami A.S."/>
            <person name="Martinez-Romero E."/>
            <person name="Vasconcelos A.T."/>
            <person name="Hungria M."/>
        </authorList>
    </citation>
    <scope>NUCLEOTIDE SEQUENCE [LARGE SCALE GENOMIC DNA]</scope>
    <source>
        <strain evidence="5 6">SEMIA 5080</strain>
    </source>
</reference>
<dbReference type="EMBL" id="ADOU02000007">
    <property type="protein sequence ID" value="KGJ65561.1"/>
    <property type="molecule type" value="Genomic_DNA"/>
</dbReference>
<keyword evidence="3" id="KW-0067">ATP-binding</keyword>
<evidence type="ECO:0000256" key="2">
    <source>
        <dbReference type="ARBA" id="ARBA00022741"/>
    </source>
</evidence>
<dbReference type="SUPFAM" id="SSF52540">
    <property type="entry name" value="P-loop containing nucleoside triphosphate hydrolases"/>
    <property type="match status" value="1"/>
</dbReference>
<dbReference type="InterPro" id="IPR027417">
    <property type="entry name" value="P-loop_NTPase"/>
</dbReference>